<name>A0A8H4ARM5_GIGMA</name>
<feature type="domain" description="J" evidence="1">
    <location>
        <begin position="186"/>
        <end position="258"/>
    </location>
</feature>
<gene>
    <name evidence="2" type="ORF">F8M41_014126</name>
</gene>
<dbReference type="InterPro" id="IPR050817">
    <property type="entry name" value="DjlA_DnaK_co-chaperone"/>
</dbReference>
<accession>A0A8H4ARM5</accession>
<proteinExistence type="predicted"/>
<keyword evidence="3" id="KW-1185">Reference proteome</keyword>
<dbReference type="CDD" id="cd06257">
    <property type="entry name" value="DnaJ"/>
    <property type="match status" value="1"/>
</dbReference>
<evidence type="ECO:0000313" key="3">
    <source>
        <dbReference type="Proteomes" id="UP000439903"/>
    </source>
</evidence>
<dbReference type="Proteomes" id="UP000439903">
    <property type="component" value="Unassembled WGS sequence"/>
</dbReference>
<dbReference type="PANTHER" id="PTHR24074">
    <property type="entry name" value="CO-CHAPERONE PROTEIN DJLA"/>
    <property type="match status" value="1"/>
</dbReference>
<reference evidence="2 3" key="1">
    <citation type="journal article" date="2019" name="Environ. Microbiol.">
        <title>At the nexus of three kingdoms: the genome of the mycorrhizal fungus Gigaspora margarita provides insights into plant, endobacterial and fungal interactions.</title>
        <authorList>
            <person name="Venice F."/>
            <person name="Ghignone S."/>
            <person name="Salvioli di Fossalunga A."/>
            <person name="Amselem J."/>
            <person name="Novero M."/>
            <person name="Xianan X."/>
            <person name="Sedzielewska Toro K."/>
            <person name="Morin E."/>
            <person name="Lipzen A."/>
            <person name="Grigoriev I.V."/>
            <person name="Henrissat B."/>
            <person name="Martin F.M."/>
            <person name="Bonfante P."/>
        </authorList>
    </citation>
    <scope>NUCLEOTIDE SEQUENCE [LARGE SCALE GENOMIC DNA]</scope>
    <source>
        <strain evidence="2 3">BEG34</strain>
    </source>
</reference>
<dbReference type="SMART" id="SM00271">
    <property type="entry name" value="DnaJ"/>
    <property type="match status" value="1"/>
</dbReference>
<dbReference type="InterPro" id="IPR036869">
    <property type="entry name" value="J_dom_sf"/>
</dbReference>
<organism evidence="2 3">
    <name type="scientific">Gigaspora margarita</name>
    <dbReference type="NCBI Taxonomy" id="4874"/>
    <lineage>
        <taxon>Eukaryota</taxon>
        <taxon>Fungi</taxon>
        <taxon>Fungi incertae sedis</taxon>
        <taxon>Mucoromycota</taxon>
        <taxon>Glomeromycotina</taxon>
        <taxon>Glomeromycetes</taxon>
        <taxon>Diversisporales</taxon>
        <taxon>Gigasporaceae</taxon>
        <taxon>Gigaspora</taxon>
    </lineage>
</organism>
<dbReference type="PRINTS" id="PR00625">
    <property type="entry name" value="JDOMAIN"/>
</dbReference>
<evidence type="ECO:0000259" key="1">
    <source>
        <dbReference type="PROSITE" id="PS50076"/>
    </source>
</evidence>
<dbReference type="EMBL" id="WTPW01000289">
    <property type="protein sequence ID" value="KAF0526226.1"/>
    <property type="molecule type" value="Genomic_DNA"/>
</dbReference>
<dbReference type="Pfam" id="PF00226">
    <property type="entry name" value="DnaJ"/>
    <property type="match status" value="1"/>
</dbReference>
<comment type="caution">
    <text evidence="2">The sequence shown here is derived from an EMBL/GenBank/DDBJ whole genome shotgun (WGS) entry which is preliminary data.</text>
</comment>
<dbReference type="AlphaFoldDB" id="A0A8H4ARM5"/>
<dbReference type="SUPFAM" id="SSF46565">
    <property type="entry name" value="Chaperone J-domain"/>
    <property type="match status" value="1"/>
</dbReference>
<protein>
    <submittedName>
        <fullName evidence="2">Molecular chaperone DnaJ</fullName>
    </submittedName>
</protein>
<sequence length="295" mass="35556">MNKYLKIGEEFEYKILQLLRKNNLKCFACHLYYNIDNKNKFIGDRGIDLTDYSEESKNAALEAKRKIFLCNEENIVQSIKNLSNCEIKKELIDKNAPHPKYLNELIRIKNILQNSKDKVLIKTKNKNIYLMLIKNRIDKWDRNSWYSIKNKKIKAPKEICIEFRNLYKKKQTIELYYIKNKSTCLLHDLVLKLTRNTTIQKIKQAYKKLALLYHPDKNVKKSEKERQQAKQRFIEIREAYEFLLNNHKDIKQKIQRQKTCNKKTKMKINEKIMSNEFKKMFSRAVSKTIYEMLKK</sequence>
<evidence type="ECO:0000313" key="2">
    <source>
        <dbReference type="EMBL" id="KAF0526226.1"/>
    </source>
</evidence>
<dbReference type="Gene3D" id="1.10.287.110">
    <property type="entry name" value="DnaJ domain"/>
    <property type="match status" value="1"/>
</dbReference>
<dbReference type="PROSITE" id="PS50076">
    <property type="entry name" value="DNAJ_2"/>
    <property type="match status" value="1"/>
</dbReference>
<dbReference type="InterPro" id="IPR001623">
    <property type="entry name" value="DnaJ_domain"/>
</dbReference>
<dbReference type="OrthoDB" id="10250354at2759"/>